<proteinExistence type="predicted"/>
<dbReference type="EMBL" id="CATQJA010001913">
    <property type="protein sequence ID" value="CAJ0569077.1"/>
    <property type="molecule type" value="Genomic_DNA"/>
</dbReference>
<reference evidence="1" key="1">
    <citation type="submission" date="2023-06" db="EMBL/GenBank/DDBJ databases">
        <authorList>
            <person name="Delattre M."/>
        </authorList>
    </citation>
    <scope>NUCLEOTIDE SEQUENCE</scope>
    <source>
        <strain evidence="1">AF72</strain>
    </source>
</reference>
<comment type="caution">
    <text evidence="1">The sequence shown here is derived from an EMBL/GenBank/DDBJ whole genome shotgun (WGS) entry which is preliminary data.</text>
</comment>
<dbReference type="Proteomes" id="UP001177023">
    <property type="component" value="Unassembled WGS sequence"/>
</dbReference>
<evidence type="ECO:0000313" key="2">
    <source>
        <dbReference type="Proteomes" id="UP001177023"/>
    </source>
</evidence>
<protein>
    <submittedName>
        <fullName evidence="1">Uncharacterized protein</fullName>
    </submittedName>
</protein>
<keyword evidence="2" id="KW-1185">Reference proteome</keyword>
<evidence type="ECO:0000313" key="1">
    <source>
        <dbReference type="EMBL" id="CAJ0569077.1"/>
    </source>
</evidence>
<name>A0AA36CHE7_9BILA</name>
<accession>A0AA36CHE7</accession>
<dbReference type="AlphaFoldDB" id="A0AA36CHE7"/>
<sequence>MEEILNTGKSEKENFLSLNFTSRVLRLTDILEKTYQRDGTANLTRFDEQKLQKLDEFREKFLEKFTPTDSPPTLCQILSKLCDKIHRKGTVE</sequence>
<feature type="non-terminal residue" evidence="1">
    <location>
        <position position="92"/>
    </location>
</feature>
<gene>
    <name evidence="1" type="ORF">MSPICULIGERA_LOCUS7571</name>
</gene>
<organism evidence="1 2">
    <name type="scientific">Mesorhabditis spiculigera</name>
    <dbReference type="NCBI Taxonomy" id="96644"/>
    <lineage>
        <taxon>Eukaryota</taxon>
        <taxon>Metazoa</taxon>
        <taxon>Ecdysozoa</taxon>
        <taxon>Nematoda</taxon>
        <taxon>Chromadorea</taxon>
        <taxon>Rhabditida</taxon>
        <taxon>Rhabditina</taxon>
        <taxon>Rhabditomorpha</taxon>
        <taxon>Rhabditoidea</taxon>
        <taxon>Rhabditidae</taxon>
        <taxon>Mesorhabditinae</taxon>
        <taxon>Mesorhabditis</taxon>
    </lineage>
</organism>